<keyword evidence="2" id="KW-1185">Reference proteome</keyword>
<dbReference type="Proteomes" id="UP001153365">
    <property type="component" value="Unassembled WGS sequence"/>
</dbReference>
<organism evidence="1 2">
    <name type="scientific">Phakopsora pachyrhizi</name>
    <name type="common">Asian soybean rust disease fungus</name>
    <dbReference type="NCBI Taxonomy" id="170000"/>
    <lineage>
        <taxon>Eukaryota</taxon>
        <taxon>Fungi</taxon>
        <taxon>Dikarya</taxon>
        <taxon>Basidiomycota</taxon>
        <taxon>Pucciniomycotina</taxon>
        <taxon>Pucciniomycetes</taxon>
        <taxon>Pucciniales</taxon>
        <taxon>Phakopsoraceae</taxon>
        <taxon>Phakopsora</taxon>
    </lineage>
</organism>
<evidence type="ECO:0000313" key="2">
    <source>
        <dbReference type="Proteomes" id="UP001153365"/>
    </source>
</evidence>
<gene>
    <name evidence="1" type="ORF">PPACK8108_LOCUS12499</name>
</gene>
<dbReference type="EMBL" id="CALTRL010003009">
    <property type="protein sequence ID" value="CAH7677351.1"/>
    <property type="molecule type" value="Genomic_DNA"/>
</dbReference>
<sequence length="109" mass="12174">MRLLMYDSSTHKSSISTGYLGVFLSAAQDTEIQTSKTWIRRCESCMAMLGTPNIKDDFGKEKNISGSYTFDSSLESCRGQAKYIKLENLFANAAVLTEVGYLFSLTILY</sequence>
<evidence type="ECO:0000313" key="1">
    <source>
        <dbReference type="EMBL" id="CAH7677351.1"/>
    </source>
</evidence>
<comment type="caution">
    <text evidence="1">The sequence shown here is derived from an EMBL/GenBank/DDBJ whole genome shotgun (WGS) entry which is preliminary data.</text>
</comment>
<protein>
    <submittedName>
        <fullName evidence="1">Uncharacterized protein</fullName>
    </submittedName>
</protein>
<proteinExistence type="predicted"/>
<dbReference type="AlphaFoldDB" id="A0AAV0B467"/>
<reference evidence="1" key="1">
    <citation type="submission" date="2022-06" db="EMBL/GenBank/DDBJ databases">
        <authorList>
            <consortium name="SYNGENTA / RWTH Aachen University"/>
        </authorList>
    </citation>
    <scope>NUCLEOTIDE SEQUENCE</scope>
</reference>
<accession>A0AAV0B467</accession>
<name>A0AAV0B467_PHAPC</name>